<organism evidence="4 5">
    <name type="scientific">Candidatus Scalindua brodae</name>
    <dbReference type="NCBI Taxonomy" id="237368"/>
    <lineage>
        <taxon>Bacteria</taxon>
        <taxon>Pseudomonadati</taxon>
        <taxon>Planctomycetota</taxon>
        <taxon>Candidatus Brocadiia</taxon>
        <taxon>Candidatus Brocadiales</taxon>
        <taxon>Candidatus Scalinduaceae</taxon>
        <taxon>Candidatus Scalindua</taxon>
    </lineage>
</organism>
<dbReference type="NCBIfam" id="TIGR00229">
    <property type="entry name" value="sensory_box"/>
    <property type="match status" value="1"/>
</dbReference>
<dbReference type="InterPro" id="IPR000014">
    <property type="entry name" value="PAS"/>
</dbReference>
<keyword evidence="2" id="KW-0812">Transmembrane</keyword>
<dbReference type="SMART" id="SM00091">
    <property type="entry name" value="PAS"/>
    <property type="match status" value="1"/>
</dbReference>
<reference evidence="4 5" key="1">
    <citation type="submission" date="2014-10" db="EMBL/GenBank/DDBJ databases">
        <title>Draft genome of anammox bacterium scalindua brodae, obtained using differential coverage binning of sequence data from two enrichment reactors.</title>
        <authorList>
            <person name="Speth D.R."/>
            <person name="Russ L."/>
            <person name="Kartal B."/>
            <person name="Op den Camp H.J."/>
            <person name="Dutilh B.E."/>
            <person name="Jetten M.S."/>
        </authorList>
    </citation>
    <scope>NUCLEOTIDE SEQUENCE [LARGE SCALE GENOMIC DNA]</scope>
    <source>
        <strain evidence="4">RU1</strain>
    </source>
</reference>
<dbReference type="CDD" id="cd00130">
    <property type="entry name" value="PAS"/>
    <property type="match status" value="1"/>
</dbReference>
<name>A0A0B0EBA7_9BACT</name>
<evidence type="ECO:0000256" key="2">
    <source>
        <dbReference type="SAM" id="Phobius"/>
    </source>
</evidence>
<protein>
    <recommendedName>
        <fullName evidence="3">PAS domain-containing protein</fullName>
    </recommendedName>
</protein>
<keyword evidence="1" id="KW-0175">Coiled coil</keyword>
<feature type="domain" description="PAS" evidence="3">
    <location>
        <begin position="121"/>
        <end position="191"/>
    </location>
</feature>
<dbReference type="SUPFAM" id="SSF55785">
    <property type="entry name" value="PYP-like sensor domain (PAS domain)"/>
    <property type="match status" value="1"/>
</dbReference>
<gene>
    <name evidence="4" type="ORF">SCABRO_03684</name>
</gene>
<dbReference type="Gene3D" id="3.30.450.20">
    <property type="entry name" value="PAS domain"/>
    <property type="match status" value="1"/>
</dbReference>
<evidence type="ECO:0000259" key="3">
    <source>
        <dbReference type="SMART" id="SM00091"/>
    </source>
</evidence>
<accession>A0A0B0EBA7</accession>
<feature type="coiled-coil region" evidence="1">
    <location>
        <begin position="88"/>
        <end position="122"/>
    </location>
</feature>
<dbReference type="Proteomes" id="UP000030652">
    <property type="component" value="Unassembled WGS sequence"/>
</dbReference>
<dbReference type="InterPro" id="IPR035965">
    <property type="entry name" value="PAS-like_dom_sf"/>
</dbReference>
<dbReference type="EMBL" id="JRYO01000255">
    <property type="protein sequence ID" value="KHE90577.1"/>
    <property type="molecule type" value="Genomic_DNA"/>
</dbReference>
<dbReference type="eggNOG" id="COG2202">
    <property type="taxonomic scope" value="Bacteria"/>
</dbReference>
<dbReference type="Pfam" id="PF13426">
    <property type="entry name" value="PAS_9"/>
    <property type="match status" value="1"/>
</dbReference>
<feature type="transmembrane region" description="Helical" evidence="2">
    <location>
        <begin position="12"/>
        <end position="29"/>
    </location>
</feature>
<comment type="caution">
    <text evidence="4">The sequence shown here is derived from an EMBL/GenBank/DDBJ whole genome shotgun (WGS) entry which is preliminary data.</text>
</comment>
<dbReference type="AlphaFoldDB" id="A0A0B0EBA7"/>
<proteinExistence type="predicted"/>
<keyword evidence="2" id="KW-0472">Membrane</keyword>
<keyword evidence="2" id="KW-1133">Transmembrane helix</keyword>
<sequence>MGNGNSKGLSVNAKTIILLILFLDVGFTVKMIHKYNDMKDAGFVREKTFAENMEKRIMKAYGSPEEARKLVDEAVGQKQEAEKIADSLRGHDIKMRHINQELEHAKEQLEMEKVQLQKSERDKRLLLDSLKEGVYQCEPGVNGKFTWVNQSCAEIFGYKSPEEMIGTKVSDIYADQNDRERLVKKLEEDGVWRNFASYCKKKNGELFLH</sequence>
<evidence type="ECO:0000313" key="4">
    <source>
        <dbReference type="EMBL" id="KHE90577.1"/>
    </source>
</evidence>
<evidence type="ECO:0000313" key="5">
    <source>
        <dbReference type="Proteomes" id="UP000030652"/>
    </source>
</evidence>
<evidence type="ECO:0000256" key="1">
    <source>
        <dbReference type="SAM" id="Coils"/>
    </source>
</evidence>